<accession>A0A699K637</accession>
<evidence type="ECO:0000313" key="1">
    <source>
        <dbReference type="EMBL" id="GFA77749.1"/>
    </source>
</evidence>
<protein>
    <submittedName>
        <fullName evidence="1">Uncharacterized protein</fullName>
    </submittedName>
</protein>
<name>A0A699K637_TANCI</name>
<proteinExistence type="predicted"/>
<dbReference type="AlphaFoldDB" id="A0A699K637"/>
<comment type="caution">
    <text evidence="1">The sequence shown here is derived from an EMBL/GenBank/DDBJ whole genome shotgun (WGS) entry which is preliminary data.</text>
</comment>
<gene>
    <name evidence="1" type="ORF">Tci_649721</name>
</gene>
<reference evidence="1" key="1">
    <citation type="journal article" date="2019" name="Sci. Rep.">
        <title>Draft genome of Tanacetum cinerariifolium, the natural source of mosquito coil.</title>
        <authorList>
            <person name="Yamashiro T."/>
            <person name="Shiraishi A."/>
            <person name="Satake H."/>
            <person name="Nakayama K."/>
        </authorList>
    </citation>
    <scope>NUCLEOTIDE SEQUENCE</scope>
</reference>
<sequence length="258" mass="30667">MDHKTSINDMVHVEKDTLTFDEPMATHIDFSKFLMNRLKLDKITKVELVRPVYKLLKGTCQSSIRLEYNMKECYKALSDQLDFANPEGDRCSFDFSKPLPLKGPPVHLTVVEFFFNNDLEYLNQQAWKEVHYVNYQTKAARYKLVVRAKVNKQFGYGYLEEIVVRRADRKLYTFKEGDFINLHLNDIEDMLLLVIQHKLFHLNGDATVDLAVILRYNKGMPRRKWTDSDQRWSSVMVNLIDKQLLERRIKRIWKDWLV</sequence>
<organism evidence="1">
    <name type="scientific">Tanacetum cinerariifolium</name>
    <name type="common">Dalmatian daisy</name>
    <name type="synonym">Chrysanthemum cinerariifolium</name>
    <dbReference type="NCBI Taxonomy" id="118510"/>
    <lineage>
        <taxon>Eukaryota</taxon>
        <taxon>Viridiplantae</taxon>
        <taxon>Streptophyta</taxon>
        <taxon>Embryophyta</taxon>
        <taxon>Tracheophyta</taxon>
        <taxon>Spermatophyta</taxon>
        <taxon>Magnoliopsida</taxon>
        <taxon>eudicotyledons</taxon>
        <taxon>Gunneridae</taxon>
        <taxon>Pentapetalae</taxon>
        <taxon>asterids</taxon>
        <taxon>campanulids</taxon>
        <taxon>Asterales</taxon>
        <taxon>Asteraceae</taxon>
        <taxon>Asteroideae</taxon>
        <taxon>Anthemideae</taxon>
        <taxon>Anthemidinae</taxon>
        <taxon>Tanacetum</taxon>
    </lineage>
</organism>
<dbReference type="EMBL" id="BKCJ010485987">
    <property type="protein sequence ID" value="GFA77749.1"/>
    <property type="molecule type" value="Genomic_DNA"/>
</dbReference>